<protein>
    <submittedName>
        <fullName evidence="2">Polysaccharide deacetylase, N-terminal</fullName>
        <ecNumber evidence="2">3.5.1.-</ecNumber>
    </submittedName>
</protein>
<dbReference type="GO" id="GO:0016810">
    <property type="term" value="F:hydrolase activity, acting on carbon-nitrogen (but not peptide) bonds"/>
    <property type="evidence" value="ECO:0007669"/>
    <property type="project" value="InterPro"/>
</dbReference>
<dbReference type="InterPro" id="IPR002509">
    <property type="entry name" value="NODB_dom"/>
</dbReference>
<dbReference type="AlphaFoldDB" id="Q0W7C6"/>
<name>Q0W7C6_METAR</name>
<dbReference type="PATRIC" id="fig|351160.9.peg.2516"/>
<accession>Q0W7C6</accession>
<dbReference type="PANTHER" id="PTHR47561:SF1">
    <property type="entry name" value="POLYSACCHARIDE DEACETYLASE FAMILY PROTEIN (AFU_ORTHOLOGUE AFUA_6G05030)"/>
    <property type="match status" value="1"/>
</dbReference>
<dbReference type="GeneID" id="5144672"/>
<reference evidence="2 3" key="1">
    <citation type="journal article" date="2006" name="Science">
        <title>Genome of rice cluster I archaea -- the key methane producers in the rice rhizosphere.</title>
        <authorList>
            <person name="Erkel C."/>
            <person name="Kube M."/>
            <person name="Reinhardt R."/>
            <person name="Liesack W."/>
        </authorList>
    </citation>
    <scope>NUCLEOTIDE SEQUENCE [LARGE SCALE GENOMIC DNA]</scope>
    <source>
        <strain evidence="3">DSM 22066 / NBRC 105507 / MRE50</strain>
    </source>
</reference>
<dbReference type="STRING" id="351160.RCIX246"/>
<proteinExistence type="predicted"/>
<evidence type="ECO:0000313" key="2">
    <source>
        <dbReference type="EMBL" id="CAJ35717.1"/>
    </source>
</evidence>
<dbReference type="PROSITE" id="PS51677">
    <property type="entry name" value="NODB"/>
    <property type="match status" value="1"/>
</dbReference>
<dbReference type="OrthoDB" id="10436at2157"/>
<keyword evidence="3" id="KW-1185">Reference proteome</keyword>
<feature type="domain" description="NodB homology" evidence="1">
    <location>
        <begin position="43"/>
        <end position="236"/>
    </location>
</feature>
<dbReference type="PANTHER" id="PTHR47561">
    <property type="entry name" value="POLYSACCHARIDE DEACETYLASE FAMILY PROTEIN (AFU_ORTHOLOGUE AFUA_6G05030)"/>
    <property type="match status" value="1"/>
</dbReference>
<dbReference type="SUPFAM" id="SSF88713">
    <property type="entry name" value="Glycoside hydrolase/deacetylase"/>
    <property type="match status" value="1"/>
</dbReference>
<dbReference type="EMBL" id="AM114193">
    <property type="protein sequence ID" value="CAJ35717.1"/>
    <property type="molecule type" value="Genomic_DNA"/>
</dbReference>
<evidence type="ECO:0000259" key="1">
    <source>
        <dbReference type="PROSITE" id="PS51677"/>
    </source>
</evidence>
<dbReference type="GO" id="GO:0005975">
    <property type="term" value="P:carbohydrate metabolic process"/>
    <property type="evidence" value="ECO:0007669"/>
    <property type="project" value="InterPro"/>
</dbReference>
<evidence type="ECO:0000313" key="3">
    <source>
        <dbReference type="Proteomes" id="UP000000663"/>
    </source>
</evidence>
<gene>
    <name evidence="2" type="ORF">RCIX246</name>
</gene>
<sequence>MQRGNTIEDQSISITVDIEDWYHVPSVCGSPYSEFRDTVDFFSKWKDRYDYLTGPTMRTLDILDRFDVRATFFVVGEVVEHYPGLVEAISARGHEIACHSLRHPCIINPRTKEPAMDPEVFKAATLLAKRMLEKASGKKVIGYRAPNALISGWMIDALEEIDFEYDSSVNVNSFFHKTGSPVDDVTTIPYYPRRSSLSVGEKRGIVEFPWARFEAGVKIPAYGGPILRFLGSSIIL</sequence>
<dbReference type="EC" id="3.5.1.-" evidence="2"/>
<dbReference type="eggNOG" id="arCOG02876">
    <property type="taxonomic scope" value="Archaea"/>
</dbReference>
<dbReference type="Gene3D" id="3.20.20.370">
    <property type="entry name" value="Glycoside hydrolase/deacetylase"/>
    <property type="match status" value="1"/>
</dbReference>
<organism evidence="2 3">
    <name type="scientific">Methanocella arvoryzae (strain DSM 22066 / NBRC 105507 / MRE50)</name>
    <dbReference type="NCBI Taxonomy" id="351160"/>
    <lineage>
        <taxon>Archaea</taxon>
        <taxon>Methanobacteriati</taxon>
        <taxon>Methanobacteriota</taxon>
        <taxon>Stenosarchaea group</taxon>
        <taxon>Methanomicrobia</taxon>
        <taxon>Methanocellales</taxon>
        <taxon>Methanocellaceae</taxon>
        <taxon>Methanocella</taxon>
    </lineage>
</organism>
<dbReference type="Proteomes" id="UP000000663">
    <property type="component" value="Chromosome"/>
</dbReference>
<keyword evidence="2" id="KW-0378">Hydrolase</keyword>
<dbReference type="InterPro" id="IPR011330">
    <property type="entry name" value="Glyco_hydro/deAcase_b/a-brl"/>
</dbReference>
<dbReference type="Pfam" id="PF01522">
    <property type="entry name" value="Polysacc_deac_1"/>
    <property type="match status" value="1"/>
</dbReference>
<dbReference type="KEGG" id="rci:RCIX246"/>
<dbReference type="RefSeq" id="WP_012036782.1">
    <property type="nucleotide sequence ID" value="NC_009464.1"/>
</dbReference>